<dbReference type="GO" id="GO:0071555">
    <property type="term" value="P:cell wall organization"/>
    <property type="evidence" value="ECO:0007669"/>
    <property type="project" value="EnsemblFungi"/>
</dbReference>
<dbReference type="Gene3D" id="1.10.150.50">
    <property type="entry name" value="Transcription Factor, Ets-1"/>
    <property type="match status" value="1"/>
</dbReference>
<feature type="compositionally biased region" description="Polar residues" evidence="18">
    <location>
        <begin position="141"/>
        <end position="158"/>
    </location>
</feature>
<dbReference type="GO" id="GO:0010008">
    <property type="term" value="C:endosome membrane"/>
    <property type="evidence" value="ECO:0007669"/>
    <property type="project" value="UniProtKB-SubCell"/>
</dbReference>
<dbReference type="GO" id="GO:0030479">
    <property type="term" value="C:actin cortical patch"/>
    <property type="evidence" value="ECO:0007669"/>
    <property type="project" value="UniProtKB-SubCell"/>
</dbReference>
<evidence type="ECO:0000256" key="10">
    <source>
        <dbReference type="ARBA" id="ARBA00022737"/>
    </source>
</evidence>
<dbReference type="CDD" id="cd09532">
    <property type="entry name" value="SAM_SLA1_fungal"/>
    <property type="match status" value="1"/>
</dbReference>
<protein>
    <recommendedName>
        <fullName evidence="5">Actin cytoskeleton-regulatory complex protein SLA1</fullName>
    </recommendedName>
    <alternativeName>
        <fullName evidence="16">Actin cytoskeleton-regulatory complex protein sla1</fullName>
    </alternativeName>
</protein>
<sequence length="1203" mass="132738">MTVFIGIYKAIYSYEPQTPEELALQEDDFLYLLEKSEVDDWWTVKKRVIGSDAEEPSGLVPSNYIETAPVISKVKASYDYEQVQNPDEELTFHENDIFEVYDDKDQDWLLVKSLSTNEFGFVPGNYVEPYTEGAMATSGPITANLPTAQPTTATSNVGAATFMPPPQRADRAEYEKMVSESKAEQTMDREEAPKDNEVEEEEEEEEEEAPPEMPARPTSQMEERKISRDRTRSRQSFDDYSESERNHNRSNDRANNRRSGYNMDDSHETYHSQYRSWNVQEIEGRKKRKAKIAIGSNRITFIPSKGAPEEWTIDKLVSYDNEKKHVFLEFIDPYKNLEIHTGNNETSAEIMSVLGEFKGASRGNGLREVELASRMRKQGRILYDFIAESVDELSVREGELVYIINDKKSKDWWMCESVDSGKKGVVPAQFVDQVQGKSSSSGGFLNSIKKMTKGKSGASDDWKGDGHQEMSSPKKSRHRLGSLSSRRKRSSSTGNVNNHSDSSKKDFPDPKKSRLWVDRSGTFKVDAQFIGCAEGKIHLHKANGVKIAVGADKLSEDDLIYVEQITGFSLDKFKPKKAESRNARDSERERRRRLREQEEKERDRRLREREISELKKARQLLDEERSKLQAEKELPPIKPPRPQASISSQNVKSKKTEYDWFEFFLNCGVDVSNCQRYTINFDREQISEDMMQDINPSMLRTLSLREGDIVRVMKFLDNKFGRENNMQLPAVTGGLFSQPDGSLKAPVETTSNNLQQQLLPQATAPAIASAHEDDAWTAKPAAKSQPNLVTKSSEFTGSMQDLLDLEPLEPKKMQAPEPNLKDLEPVKTGTQATPSLSSTLTGGRTVVPLDPFKTGGNNILPIATGFVMMPFATGGLMPMQRTGGVPQTTFGTQLTGGILPVQKTSNGLIPITTTGGMMPQTSFGTQSTGNLMPLQRTGGLLPISTTGGMNIMPQTSFNVPPPGSVLPVQRTSSGLAASNITGGALPINTFPGTSLTGNMNGIPQTSFSNQLTGGANMIPQTTFVNQLTGGANMMPQTSFSNQLTGGIASMPQTNFGNQLTSASTLPPQTSFGAAQTPGIMQLQGTGGPAMMATSTLTGQQNTGFQPQSQFGMNLQRTGGAIPLPQNQSTGNAMLQQQQPNLNNGVNTINQGLQNTFISQPVQQQALQNQPTGFGFGNGPQQQVPAQARQANILNASADNPFGF</sequence>
<dbReference type="FunFam" id="2.30.30.40:FF:000300">
    <property type="entry name" value="Actin cytoskeleton-regulatory complex protein SLA1"/>
    <property type="match status" value="1"/>
</dbReference>
<dbReference type="Pfam" id="PF14604">
    <property type="entry name" value="SH3_9"/>
    <property type="match status" value="1"/>
</dbReference>
<accession>H2AZT5</accession>
<feature type="compositionally biased region" description="Basic and acidic residues" evidence="18">
    <location>
        <begin position="168"/>
        <end position="196"/>
    </location>
</feature>
<evidence type="ECO:0000256" key="8">
    <source>
        <dbReference type="ARBA" id="ARBA00022490"/>
    </source>
</evidence>
<dbReference type="RefSeq" id="XP_003959020.1">
    <property type="nucleotide sequence ID" value="XM_003958971.1"/>
</dbReference>
<comment type="function">
    <text evidence="15">Component of the PAN1 actin cytoskeleton-regulatory complex required for the internalization of endosomes during actin-coupled endocytosis. The complex links the site of endocytosis to the cell membrane-associated actin cytoskeleton. Mediates uptake of external molecules and vacuolar degradation of plasma membrane proteins. Plays a role in the proper organization of the cell membrane-associated actin cytoskeleton and promotes its destabilization.</text>
</comment>
<evidence type="ECO:0000313" key="20">
    <source>
        <dbReference type="EMBL" id="CCF59885.1"/>
    </source>
</evidence>
<dbReference type="PANTHER" id="PTHR15735:SF19">
    <property type="entry name" value="ACTIN CYTOSKELETON-REGULATORY COMPLEX PROTEIN SLA1"/>
    <property type="match status" value="1"/>
</dbReference>
<evidence type="ECO:0000256" key="14">
    <source>
        <dbReference type="ARBA" id="ARBA00023212"/>
    </source>
</evidence>
<feature type="compositionally biased region" description="Polar residues" evidence="18">
    <location>
        <begin position="828"/>
        <end position="839"/>
    </location>
</feature>
<dbReference type="GO" id="GO:0000147">
    <property type="term" value="P:actin cortical patch assembly"/>
    <property type="evidence" value="ECO:0007669"/>
    <property type="project" value="EnsemblFungi"/>
</dbReference>
<evidence type="ECO:0000259" key="19">
    <source>
        <dbReference type="PROSITE" id="PS50002"/>
    </source>
</evidence>
<dbReference type="FunCoup" id="H2AZT5">
    <property type="interactions" value="188"/>
</dbReference>
<evidence type="ECO:0000256" key="3">
    <source>
        <dbReference type="ARBA" id="ARBA00004413"/>
    </source>
</evidence>
<keyword evidence="14" id="KW-0206">Cytoskeleton</keyword>
<dbReference type="InterPro" id="IPR007131">
    <property type="entry name" value="SHD1"/>
</dbReference>
<dbReference type="GO" id="GO:0030833">
    <property type="term" value="P:regulation of actin filament polymerization"/>
    <property type="evidence" value="ECO:0007669"/>
    <property type="project" value="TreeGrafter"/>
</dbReference>
<dbReference type="GO" id="GO:0043130">
    <property type="term" value="F:ubiquitin binding"/>
    <property type="evidence" value="ECO:0007669"/>
    <property type="project" value="EnsemblFungi"/>
</dbReference>
<feature type="region of interest" description="Disordered" evidence="18">
    <location>
        <begin position="629"/>
        <end position="650"/>
    </location>
</feature>
<dbReference type="Gene3D" id="2.30.30.700">
    <property type="entry name" value="SLA1 homology domain 1"/>
    <property type="match status" value="1"/>
</dbReference>
<dbReference type="GO" id="GO:0140312">
    <property type="term" value="F:cargo adaptor activity"/>
    <property type="evidence" value="ECO:0007669"/>
    <property type="project" value="EnsemblFungi"/>
</dbReference>
<dbReference type="EMBL" id="HE650829">
    <property type="protein sequence ID" value="CCF59885.1"/>
    <property type="molecule type" value="Genomic_DNA"/>
</dbReference>
<dbReference type="KEGG" id="kaf:KAFR_0I01040"/>
<evidence type="ECO:0000256" key="13">
    <source>
        <dbReference type="ARBA" id="ARBA00023203"/>
    </source>
</evidence>
<keyword evidence="6 17" id="KW-0728">SH3 domain</keyword>
<dbReference type="PRINTS" id="PR00452">
    <property type="entry name" value="SH3DOMAIN"/>
</dbReference>
<feature type="compositionally biased region" description="Basic residues" evidence="18">
    <location>
        <begin position="474"/>
        <end position="490"/>
    </location>
</feature>
<evidence type="ECO:0000256" key="12">
    <source>
        <dbReference type="ARBA" id="ARBA00023136"/>
    </source>
</evidence>
<comment type="subcellular location">
    <subcellularLocation>
        <location evidence="3">Cell membrane</location>
        <topology evidence="3">Peripheral membrane protein</topology>
        <orientation evidence="3">Cytoplasmic side</orientation>
    </subcellularLocation>
    <subcellularLocation>
        <location evidence="2">Cytoplasm</location>
        <location evidence="2">Cytoskeleton</location>
        <location evidence="2">Actin patch</location>
    </subcellularLocation>
    <subcellularLocation>
        <location evidence="1">Endosome membrane</location>
        <topology evidence="1">Peripheral membrane protein</topology>
        <orientation evidence="1">Cytoplasmic side</orientation>
    </subcellularLocation>
</comment>
<dbReference type="FunFam" id="1.10.150.50:FF:000094">
    <property type="entry name" value="Actin cytoskeleton-regulatory complex protein SLA1"/>
    <property type="match status" value="1"/>
</dbReference>
<dbReference type="InterPro" id="IPR036028">
    <property type="entry name" value="SH3-like_dom_sf"/>
</dbReference>
<reference evidence="20 21" key="1">
    <citation type="journal article" date="2011" name="Proc. Natl. Acad. Sci. U.S.A.">
        <title>Evolutionary erosion of yeast sex chromosomes by mating-type switching accidents.</title>
        <authorList>
            <person name="Gordon J.L."/>
            <person name="Armisen D."/>
            <person name="Proux-Wera E."/>
            <person name="Oheigeartaigh S.S."/>
            <person name="Byrne K.P."/>
            <person name="Wolfe K.H."/>
        </authorList>
    </citation>
    <scope>NUCLEOTIDE SEQUENCE [LARGE SCALE GENOMIC DNA]</scope>
    <source>
        <strain evidence="21">ATCC 22294 / BCRC 22015 / CBS 2517 / CECT 1963 / NBRC 1671 / NRRL Y-8276</strain>
    </source>
</reference>
<dbReference type="GO" id="GO:0140224">
    <property type="term" value="C:SLAC complex"/>
    <property type="evidence" value="ECO:0007669"/>
    <property type="project" value="EnsemblFungi"/>
</dbReference>
<evidence type="ECO:0000256" key="7">
    <source>
        <dbReference type="ARBA" id="ARBA00022475"/>
    </source>
</evidence>
<dbReference type="GeneID" id="13883521"/>
<feature type="region of interest" description="Disordered" evidence="18">
    <location>
        <begin position="812"/>
        <end position="839"/>
    </location>
</feature>
<dbReference type="SUPFAM" id="SSF50044">
    <property type="entry name" value="SH3-domain"/>
    <property type="match status" value="3"/>
</dbReference>
<dbReference type="Pfam" id="PF03983">
    <property type="entry name" value="SHD1"/>
    <property type="match status" value="1"/>
</dbReference>
<keyword evidence="12" id="KW-0472">Membrane</keyword>
<dbReference type="GO" id="GO:0005886">
    <property type="term" value="C:plasma membrane"/>
    <property type="evidence" value="ECO:0007669"/>
    <property type="project" value="UniProtKB-SubCell"/>
</dbReference>
<keyword evidence="9" id="KW-0254">Endocytosis</keyword>
<evidence type="ECO:0000256" key="5">
    <source>
        <dbReference type="ARBA" id="ARBA00020357"/>
    </source>
</evidence>
<dbReference type="GO" id="GO:0003779">
    <property type="term" value="F:actin binding"/>
    <property type="evidence" value="ECO:0007669"/>
    <property type="project" value="UniProtKB-KW"/>
</dbReference>
<dbReference type="PANTHER" id="PTHR15735">
    <property type="entry name" value="FCH AND DOUBLE SH3 DOMAINS PROTEIN"/>
    <property type="match status" value="1"/>
</dbReference>
<dbReference type="SMART" id="SM00326">
    <property type="entry name" value="SH3"/>
    <property type="match status" value="3"/>
</dbReference>
<feature type="region of interest" description="Disordered" evidence="18">
    <location>
        <begin position="141"/>
        <end position="267"/>
    </location>
</feature>
<feature type="compositionally biased region" description="Basic and acidic residues" evidence="18">
    <location>
        <begin position="458"/>
        <end position="468"/>
    </location>
</feature>
<evidence type="ECO:0000313" key="21">
    <source>
        <dbReference type="Proteomes" id="UP000005220"/>
    </source>
</evidence>
<evidence type="ECO:0000256" key="9">
    <source>
        <dbReference type="ARBA" id="ARBA00022583"/>
    </source>
</evidence>
<dbReference type="InterPro" id="IPR001452">
    <property type="entry name" value="SH3_domain"/>
</dbReference>
<feature type="region of interest" description="Disordered" evidence="18">
    <location>
        <begin position="575"/>
        <end position="606"/>
    </location>
</feature>
<dbReference type="InterPro" id="IPR056996">
    <property type="entry name" value="PH_SLA1"/>
</dbReference>
<proteinExistence type="inferred from homology"/>
<evidence type="ECO:0000256" key="15">
    <source>
        <dbReference type="ARBA" id="ARBA00025194"/>
    </source>
</evidence>
<keyword evidence="21" id="KW-1185">Reference proteome</keyword>
<name>H2AZT5_KAZAF</name>
<evidence type="ECO:0000256" key="6">
    <source>
        <dbReference type="ARBA" id="ARBA00022443"/>
    </source>
</evidence>
<evidence type="ECO:0000256" key="18">
    <source>
        <dbReference type="SAM" id="MobiDB-lite"/>
    </source>
</evidence>
<dbReference type="InterPro" id="IPR035800">
    <property type="entry name" value="Sla1_SH3_1"/>
</dbReference>
<dbReference type="HOGENOM" id="CLU_003674_0_0_1"/>
<dbReference type="GO" id="GO:0042802">
    <property type="term" value="F:identical protein binding"/>
    <property type="evidence" value="ECO:0007669"/>
    <property type="project" value="EnsemblFungi"/>
</dbReference>
<dbReference type="CDD" id="cd11773">
    <property type="entry name" value="SH3_Sla1p_1"/>
    <property type="match status" value="1"/>
</dbReference>
<comment type="similarity">
    <text evidence="4">Belongs to the SLA1 family.</text>
</comment>
<dbReference type="GO" id="GO:0006897">
    <property type="term" value="P:endocytosis"/>
    <property type="evidence" value="ECO:0007669"/>
    <property type="project" value="UniProtKB-KW"/>
</dbReference>
<dbReference type="GO" id="GO:0034316">
    <property type="term" value="P:negative regulation of Arp2/3 complex-mediated actin nucleation"/>
    <property type="evidence" value="ECO:0007669"/>
    <property type="project" value="EnsemblFungi"/>
</dbReference>
<feature type="domain" description="SH3" evidence="19">
    <location>
        <begin position="3"/>
        <end position="66"/>
    </location>
</feature>
<dbReference type="Pfam" id="PF00018">
    <property type="entry name" value="SH3_1"/>
    <property type="match status" value="2"/>
</dbReference>
<feature type="compositionally biased region" description="Basic and acidic residues" evidence="18">
    <location>
        <begin position="501"/>
        <end position="513"/>
    </location>
</feature>
<dbReference type="STRING" id="1071382.H2AZT5"/>
<keyword evidence="11" id="KW-0967">Endosome</keyword>
<keyword evidence="10" id="KW-0677">Repeat</keyword>
<feature type="compositionally biased region" description="Basic and acidic residues" evidence="18">
    <location>
        <begin position="812"/>
        <end position="825"/>
    </location>
</feature>
<keyword evidence="13" id="KW-0009">Actin-binding</keyword>
<dbReference type="InterPro" id="IPR035821">
    <property type="entry name" value="Sla1_SH3_3"/>
</dbReference>
<dbReference type="GO" id="GO:1990964">
    <property type="term" value="C:actin cytoskeleton-regulatory complex"/>
    <property type="evidence" value="ECO:0007669"/>
    <property type="project" value="EnsemblFungi"/>
</dbReference>
<feature type="domain" description="SH3" evidence="19">
    <location>
        <begin position="69"/>
        <end position="132"/>
    </location>
</feature>
<keyword evidence="8" id="KW-0963">Cytoplasm</keyword>
<keyword evidence="7" id="KW-1003">Cell membrane</keyword>
<dbReference type="InterPro" id="IPR013761">
    <property type="entry name" value="SAM/pointed_sf"/>
</dbReference>
<dbReference type="eggNOG" id="ENOG502QQC3">
    <property type="taxonomic scope" value="Eukaryota"/>
</dbReference>
<evidence type="ECO:0000256" key="11">
    <source>
        <dbReference type="ARBA" id="ARBA00022753"/>
    </source>
</evidence>
<dbReference type="Pfam" id="PF24081">
    <property type="entry name" value="PH_SLA1"/>
    <property type="match status" value="1"/>
</dbReference>
<dbReference type="Proteomes" id="UP000005220">
    <property type="component" value="Chromosome 9"/>
</dbReference>
<feature type="region of interest" description="Disordered" evidence="18">
    <location>
        <begin position="435"/>
        <end position="513"/>
    </location>
</feature>
<dbReference type="AlphaFoldDB" id="H2AZT5"/>
<dbReference type="PROSITE" id="PS50002">
    <property type="entry name" value="SH3"/>
    <property type="match status" value="3"/>
</dbReference>
<evidence type="ECO:0000256" key="2">
    <source>
        <dbReference type="ARBA" id="ARBA00004134"/>
    </source>
</evidence>
<dbReference type="CDD" id="cd11775">
    <property type="entry name" value="SH3_Sla1p_3"/>
    <property type="match status" value="1"/>
</dbReference>
<feature type="compositionally biased region" description="Acidic residues" evidence="18">
    <location>
        <begin position="197"/>
        <end position="210"/>
    </location>
</feature>
<evidence type="ECO:0000256" key="4">
    <source>
        <dbReference type="ARBA" id="ARBA00007948"/>
    </source>
</evidence>
<organism evidence="20 21">
    <name type="scientific">Kazachstania africana (strain ATCC 22294 / BCRC 22015 / CBS 2517 / CECT 1963 / NBRC 1671 / NRRL Y-8276)</name>
    <name type="common">Yeast</name>
    <name type="synonym">Kluyveromyces africanus</name>
    <dbReference type="NCBI Taxonomy" id="1071382"/>
    <lineage>
        <taxon>Eukaryota</taxon>
        <taxon>Fungi</taxon>
        <taxon>Dikarya</taxon>
        <taxon>Ascomycota</taxon>
        <taxon>Saccharomycotina</taxon>
        <taxon>Saccharomycetes</taxon>
        <taxon>Saccharomycetales</taxon>
        <taxon>Saccharomycetaceae</taxon>
        <taxon>Kazachstania</taxon>
    </lineage>
</organism>
<evidence type="ECO:0000256" key="17">
    <source>
        <dbReference type="PROSITE-ProRule" id="PRU00192"/>
    </source>
</evidence>
<dbReference type="InParanoid" id="H2AZT5"/>
<gene>
    <name evidence="20" type="primary">KAFR0I01040</name>
    <name evidence="20" type="ORF">KAFR_0I01040</name>
</gene>
<feature type="domain" description="SH3" evidence="19">
    <location>
        <begin position="374"/>
        <end position="436"/>
    </location>
</feature>
<dbReference type="GO" id="GO:0008289">
    <property type="term" value="F:lipid binding"/>
    <property type="evidence" value="ECO:0007669"/>
    <property type="project" value="EnsemblFungi"/>
</dbReference>
<evidence type="ECO:0000256" key="16">
    <source>
        <dbReference type="ARBA" id="ARBA00070651"/>
    </source>
</evidence>
<evidence type="ECO:0000256" key="1">
    <source>
        <dbReference type="ARBA" id="ARBA00004125"/>
    </source>
</evidence>
<feature type="compositionally biased region" description="Basic and acidic residues" evidence="18">
    <location>
        <begin position="221"/>
        <end position="255"/>
    </location>
</feature>
<dbReference type="OrthoDB" id="26539at2759"/>
<dbReference type="Gene3D" id="2.30.30.40">
    <property type="entry name" value="SH3 Domains"/>
    <property type="match status" value="3"/>
</dbReference>
<dbReference type="GO" id="GO:0005634">
    <property type="term" value="C:nucleus"/>
    <property type="evidence" value="ECO:0007669"/>
    <property type="project" value="EnsemblFungi"/>
</dbReference>
<feature type="compositionally biased region" description="Polar residues" evidence="18">
    <location>
        <begin position="435"/>
        <end position="444"/>
    </location>
</feature>